<keyword evidence="1" id="KW-1133">Transmembrane helix</keyword>
<feature type="transmembrane region" description="Helical" evidence="1">
    <location>
        <begin position="99"/>
        <end position="116"/>
    </location>
</feature>
<evidence type="ECO:0000256" key="1">
    <source>
        <dbReference type="SAM" id="Phobius"/>
    </source>
</evidence>
<dbReference type="AlphaFoldDB" id="A0A081K7C8"/>
<keyword evidence="1" id="KW-0812">Transmembrane</keyword>
<reference evidence="2 3" key="1">
    <citation type="submission" date="2014-06" db="EMBL/GenBank/DDBJ databases">
        <title>Whole Genome Sequences of Three Symbiotic Endozoicomonas Bacteria.</title>
        <authorList>
            <person name="Neave M.J."/>
            <person name="Apprill A."/>
            <person name="Voolstra C.R."/>
        </authorList>
    </citation>
    <scope>NUCLEOTIDE SEQUENCE [LARGE SCALE GENOMIC DNA]</scope>
    <source>
        <strain evidence="2 3">DSM 22380</strain>
    </source>
</reference>
<evidence type="ECO:0000313" key="3">
    <source>
        <dbReference type="Proteomes" id="UP000027997"/>
    </source>
</evidence>
<feature type="transmembrane region" description="Helical" evidence="1">
    <location>
        <begin position="122"/>
        <end position="140"/>
    </location>
</feature>
<accession>A0A081K7C8</accession>
<evidence type="ECO:0000313" key="2">
    <source>
        <dbReference type="EMBL" id="KEI70054.1"/>
    </source>
</evidence>
<keyword evidence="1" id="KW-0472">Membrane</keyword>
<protein>
    <submittedName>
        <fullName evidence="2">Uncharacterized protein</fullName>
    </submittedName>
</protein>
<dbReference type="Proteomes" id="UP000027997">
    <property type="component" value="Unassembled WGS sequence"/>
</dbReference>
<name>A0A081K7C8_9GAMM</name>
<comment type="caution">
    <text evidence="2">The sequence shown here is derived from an EMBL/GenBank/DDBJ whole genome shotgun (WGS) entry which is preliminary data.</text>
</comment>
<gene>
    <name evidence="2" type="ORF">GV64_04215</name>
</gene>
<dbReference type="EMBL" id="JOJP01000001">
    <property type="protein sequence ID" value="KEI70054.1"/>
    <property type="molecule type" value="Genomic_DNA"/>
</dbReference>
<organism evidence="2 3">
    <name type="scientific">Endozoicomonas elysicola</name>
    <dbReference type="NCBI Taxonomy" id="305900"/>
    <lineage>
        <taxon>Bacteria</taxon>
        <taxon>Pseudomonadati</taxon>
        <taxon>Pseudomonadota</taxon>
        <taxon>Gammaproteobacteria</taxon>
        <taxon>Oceanospirillales</taxon>
        <taxon>Endozoicomonadaceae</taxon>
        <taxon>Endozoicomonas</taxon>
    </lineage>
</organism>
<feature type="transmembrane region" description="Helical" evidence="1">
    <location>
        <begin position="12"/>
        <end position="31"/>
    </location>
</feature>
<sequence>MKKNYDLKKVKKQAVIGWMIAASGFAAQLTLETLLWHEDRPDMAKFIILIPFVLGGFIFAHAIFTIFTGKEQHPLHHKGEDWSQTYQSNMLKLRKQIKLFALILVTGISLFALFIITHEPMFSAGFIIIFLDIIWLSYCYQKLARCPACQYMPMEKSGSQYRVTLDLSQCPHCGATLSDK</sequence>
<proteinExistence type="predicted"/>
<keyword evidence="3" id="KW-1185">Reference proteome</keyword>
<feature type="transmembrane region" description="Helical" evidence="1">
    <location>
        <begin position="43"/>
        <end position="67"/>
    </location>
</feature>
<dbReference type="RefSeq" id="WP_020584209.1">
    <property type="nucleotide sequence ID" value="NZ_JOJP01000001.1"/>
</dbReference>